<comment type="caution">
    <text evidence="3">The sequence shown here is derived from an EMBL/GenBank/DDBJ whole genome shotgun (WGS) entry which is preliminary data.</text>
</comment>
<dbReference type="Proteomes" id="UP001589613">
    <property type="component" value="Unassembled WGS sequence"/>
</dbReference>
<dbReference type="EMBL" id="JBHMAX010000023">
    <property type="protein sequence ID" value="MFB9732938.1"/>
    <property type="molecule type" value="Genomic_DNA"/>
</dbReference>
<organism evidence="3 4">
    <name type="scientific">Ornithinimicrobium kibberense</name>
    <dbReference type="NCBI Taxonomy" id="282060"/>
    <lineage>
        <taxon>Bacteria</taxon>
        <taxon>Bacillati</taxon>
        <taxon>Actinomycetota</taxon>
        <taxon>Actinomycetes</taxon>
        <taxon>Micrococcales</taxon>
        <taxon>Ornithinimicrobiaceae</taxon>
        <taxon>Ornithinimicrobium</taxon>
    </lineage>
</organism>
<keyword evidence="4" id="KW-1185">Reference proteome</keyword>
<reference evidence="3 4" key="1">
    <citation type="submission" date="2024-09" db="EMBL/GenBank/DDBJ databases">
        <authorList>
            <person name="Sun Q."/>
            <person name="Mori K."/>
        </authorList>
    </citation>
    <scope>NUCLEOTIDE SEQUENCE [LARGE SCALE GENOMIC DNA]</scope>
    <source>
        <strain evidence="3 4">JCM 12763</strain>
    </source>
</reference>
<protein>
    <submittedName>
        <fullName evidence="3">DUF6328 family protein</fullName>
    </submittedName>
</protein>
<feature type="transmembrane region" description="Helical" evidence="2">
    <location>
        <begin position="68"/>
        <end position="90"/>
    </location>
</feature>
<feature type="compositionally biased region" description="Basic and acidic residues" evidence="1">
    <location>
        <begin position="12"/>
        <end position="21"/>
    </location>
</feature>
<dbReference type="RefSeq" id="WP_075957104.1">
    <property type="nucleotide sequence ID" value="NZ_JBHMAX010000023.1"/>
</dbReference>
<dbReference type="Pfam" id="PF19853">
    <property type="entry name" value="DUF6328"/>
    <property type="match status" value="1"/>
</dbReference>
<feature type="region of interest" description="Disordered" evidence="1">
    <location>
        <begin position="1"/>
        <end position="21"/>
    </location>
</feature>
<dbReference type="InterPro" id="IPR046291">
    <property type="entry name" value="DUF6328"/>
</dbReference>
<gene>
    <name evidence="3" type="ORF">ACFFN0_12885</name>
</gene>
<proteinExistence type="predicted"/>
<evidence type="ECO:0000256" key="1">
    <source>
        <dbReference type="SAM" id="MobiDB-lite"/>
    </source>
</evidence>
<evidence type="ECO:0000313" key="3">
    <source>
        <dbReference type="EMBL" id="MFB9732938.1"/>
    </source>
</evidence>
<name>A0ABV5V550_9MICO</name>
<evidence type="ECO:0000256" key="2">
    <source>
        <dbReference type="SAM" id="Phobius"/>
    </source>
</evidence>
<accession>A0ABV5V550</accession>
<feature type="transmembrane region" description="Helical" evidence="2">
    <location>
        <begin position="140"/>
        <end position="157"/>
    </location>
</feature>
<sequence length="179" mass="19634">MALQHPAGRDGPVGDDRHESRDERMDRNFVELLQELRVLQTGTQILAGFLMTLPFQARFPDLTGEQRAVFLVAIVLAFLTTVLLVGPVSLHRALFRQHRKDDLVQVSHRMARAGLVTLGLTMTAVLVLIFGVVLGRTAGYAAGVAALLVFGSLWWGLPAWMRRRPARSGTGSPGEPTRA</sequence>
<keyword evidence="2" id="KW-0812">Transmembrane</keyword>
<keyword evidence="2" id="KW-0472">Membrane</keyword>
<feature type="transmembrane region" description="Helical" evidence="2">
    <location>
        <begin position="111"/>
        <end position="134"/>
    </location>
</feature>
<keyword evidence="2" id="KW-1133">Transmembrane helix</keyword>
<evidence type="ECO:0000313" key="4">
    <source>
        <dbReference type="Proteomes" id="UP001589613"/>
    </source>
</evidence>